<keyword evidence="8" id="KW-1185">Reference proteome</keyword>
<evidence type="ECO:0000256" key="1">
    <source>
        <dbReference type="ARBA" id="ARBA00004370"/>
    </source>
</evidence>
<keyword evidence="5" id="KW-0472">Membrane</keyword>
<dbReference type="Pfam" id="PF13676">
    <property type="entry name" value="TIR_2"/>
    <property type="match status" value="1"/>
</dbReference>
<accession>A0ABQ9EP06</accession>
<evidence type="ECO:0000259" key="6">
    <source>
        <dbReference type="PROSITE" id="PS50104"/>
    </source>
</evidence>
<dbReference type="Gene3D" id="3.40.50.10140">
    <property type="entry name" value="Toll/interleukin-1 receptor homology (TIR) domain"/>
    <property type="match status" value="2"/>
</dbReference>
<dbReference type="PRINTS" id="PR01537">
    <property type="entry name" value="INTRLKN1R1F"/>
</dbReference>
<evidence type="ECO:0000256" key="3">
    <source>
        <dbReference type="ARBA" id="ARBA00022729"/>
    </source>
</evidence>
<evidence type="ECO:0000313" key="7">
    <source>
        <dbReference type="EMBL" id="KAJ8306689.1"/>
    </source>
</evidence>
<gene>
    <name evidence="7" type="ORF">KUTeg_015730</name>
</gene>
<dbReference type="SMART" id="SM00255">
    <property type="entry name" value="TIR"/>
    <property type="match status" value="2"/>
</dbReference>
<dbReference type="InterPro" id="IPR035897">
    <property type="entry name" value="Toll_tir_struct_dom_sf"/>
</dbReference>
<dbReference type="PANTHER" id="PTHR24365">
    <property type="entry name" value="TOLL-LIKE RECEPTOR"/>
    <property type="match status" value="1"/>
</dbReference>
<dbReference type="SUPFAM" id="SSF52200">
    <property type="entry name" value="Toll/Interleukin receptor TIR domain"/>
    <property type="match status" value="2"/>
</dbReference>
<dbReference type="Pfam" id="PF01582">
    <property type="entry name" value="TIR"/>
    <property type="match status" value="1"/>
</dbReference>
<dbReference type="EMBL" id="JARBDR010000811">
    <property type="protein sequence ID" value="KAJ8306689.1"/>
    <property type="molecule type" value="Genomic_DNA"/>
</dbReference>
<comment type="caution">
    <text evidence="7">The sequence shown here is derived from an EMBL/GenBank/DDBJ whole genome shotgun (WGS) entry which is preliminary data.</text>
</comment>
<name>A0ABQ9EP06_TEGGR</name>
<evidence type="ECO:0000313" key="8">
    <source>
        <dbReference type="Proteomes" id="UP001217089"/>
    </source>
</evidence>
<dbReference type="Proteomes" id="UP001217089">
    <property type="component" value="Unassembled WGS sequence"/>
</dbReference>
<comment type="subcellular location">
    <subcellularLocation>
        <location evidence="1">Membrane</location>
    </subcellularLocation>
</comment>
<evidence type="ECO:0000256" key="5">
    <source>
        <dbReference type="ARBA" id="ARBA00023136"/>
    </source>
</evidence>
<reference evidence="7 8" key="1">
    <citation type="submission" date="2022-12" db="EMBL/GenBank/DDBJ databases">
        <title>Chromosome-level genome of Tegillarca granosa.</title>
        <authorList>
            <person name="Kim J."/>
        </authorList>
    </citation>
    <scope>NUCLEOTIDE SEQUENCE [LARGE SCALE GENOMIC DNA]</scope>
    <source>
        <strain evidence="7">Teg-2019</strain>
        <tissue evidence="7">Adductor muscle</tissue>
    </source>
</reference>
<evidence type="ECO:0000256" key="4">
    <source>
        <dbReference type="ARBA" id="ARBA00022989"/>
    </source>
</evidence>
<feature type="domain" description="TIR" evidence="6">
    <location>
        <begin position="152"/>
        <end position="282"/>
    </location>
</feature>
<dbReference type="InterPro" id="IPR000157">
    <property type="entry name" value="TIR_dom"/>
</dbReference>
<feature type="domain" description="TIR" evidence="6">
    <location>
        <begin position="24"/>
        <end position="154"/>
    </location>
</feature>
<sequence length="297" mass="35047">MVSHQAIKQCFNFGRLDIHYDISVVFDVFISYSREDWDWVKNTLLPNLSCEGYRVCVDFKDFVPGTEISENILNSIYKSKKTIVVLSKNFLNSVWGQFELQQAHYKAMTQRKDTLIILKLDSCNVPRKLMGKIFLDWTSSTDKSFFWKRLFQEYDVFVSYCREDWDWIRKTLFEKLQHEGYSVCIDCKDFIPGMDVSNNIMSCIYKSRKTVIVVSKNFLKSMWGQFESHHAHYRGVLERKDTLILIKFGKCKVPNRLIGKTFLDWTCKPEKAYFWKTLFESIGKPVDDSAKKIPEIT</sequence>
<keyword evidence="2" id="KW-0812">Transmembrane</keyword>
<dbReference type="PANTHER" id="PTHR24365:SF541">
    <property type="entry name" value="PROTEIN TOLL-RELATED"/>
    <property type="match status" value="1"/>
</dbReference>
<protein>
    <recommendedName>
        <fullName evidence="6">TIR domain-containing protein</fullName>
    </recommendedName>
</protein>
<evidence type="ECO:0000256" key="2">
    <source>
        <dbReference type="ARBA" id="ARBA00022692"/>
    </source>
</evidence>
<proteinExistence type="predicted"/>
<organism evidence="7 8">
    <name type="scientific">Tegillarca granosa</name>
    <name type="common">Malaysian cockle</name>
    <name type="synonym">Anadara granosa</name>
    <dbReference type="NCBI Taxonomy" id="220873"/>
    <lineage>
        <taxon>Eukaryota</taxon>
        <taxon>Metazoa</taxon>
        <taxon>Spiralia</taxon>
        <taxon>Lophotrochozoa</taxon>
        <taxon>Mollusca</taxon>
        <taxon>Bivalvia</taxon>
        <taxon>Autobranchia</taxon>
        <taxon>Pteriomorphia</taxon>
        <taxon>Arcoida</taxon>
        <taxon>Arcoidea</taxon>
        <taxon>Arcidae</taxon>
        <taxon>Tegillarca</taxon>
    </lineage>
</organism>
<dbReference type="PROSITE" id="PS50104">
    <property type="entry name" value="TIR"/>
    <property type="match status" value="2"/>
</dbReference>
<keyword evidence="3" id="KW-0732">Signal</keyword>
<keyword evidence="4" id="KW-1133">Transmembrane helix</keyword>